<sequence length="146" mass="16510">MQANKDTPTELSPTNLPTDDNQKASASRNKSRKLARKAKSSDRELKSNRKTENQKWRGKKKSQKQSPKNQLRESDPVEVEVKIRVTSGDSIIFSPRFKSVAAMIGWDEESLLLASLVADDTAERDFKYMKLSVLDSKTPPTNSSRR</sequence>
<reference evidence="2 3" key="1">
    <citation type="journal article" date="2019" name="G3 (Bethesda)">
        <title>Sequencing of a Wild Apple (Malus baccata) Genome Unravels the Differences Between Cultivated and Wild Apple Species Regarding Disease Resistance and Cold Tolerance.</title>
        <authorList>
            <person name="Chen X."/>
        </authorList>
    </citation>
    <scope>NUCLEOTIDE SEQUENCE [LARGE SCALE GENOMIC DNA]</scope>
    <source>
        <strain evidence="3">cv. Shandingzi</strain>
        <tissue evidence="2">Leaves</tissue>
    </source>
</reference>
<evidence type="ECO:0000256" key="1">
    <source>
        <dbReference type="SAM" id="MobiDB-lite"/>
    </source>
</evidence>
<name>A0A540MPY4_MALBA</name>
<dbReference type="Proteomes" id="UP000315295">
    <property type="component" value="Unassembled WGS sequence"/>
</dbReference>
<proteinExistence type="predicted"/>
<keyword evidence="3" id="KW-1185">Reference proteome</keyword>
<evidence type="ECO:0000313" key="3">
    <source>
        <dbReference type="Proteomes" id="UP000315295"/>
    </source>
</evidence>
<feature type="region of interest" description="Disordered" evidence="1">
    <location>
        <begin position="1"/>
        <end position="76"/>
    </location>
</feature>
<dbReference type="AlphaFoldDB" id="A0A540MPY4"/>
<accession>A0A540MPY4</accession>
<gene>
    <name evidence="2" type="ORF">C1H46_013554</name>
</gene>
<organism evidence="2 3">
    <name type="scientific">Malus baccata</name>
    <name type="common">Siberian crab apple</name>
    <name type="synonym">Pyrus baccata</name>
    <dbReference type="NCBI Taxonomy" id="106549"/>
    <lineage>
        <taxon>Eukaryota</taxon>
        <taxon>Viridiplantae</taxon>
        <taxon>Streptophyta</taxon>
        <taxon>Embryophyta</taxon>
        <taxon>Tracheophyta</taxon>
        <taxon>Spermatophyta</taxon>
        <taxon>Magnoliopsida</taxon>
        <taxon>eudicotyledons</taxon>
        <taxon>Gunneridae</taxon>
        <taxon>Pentapetalae</taxon>
        <taxon>rosids</taxon>
        <taxon>fabids</taxon>
        <taxon>Rosales</taxon>
        <taxon>Rosaceae</taxon>
        <taxon>Amygdaloideae</taxon>
        <taxon>Maleae</taxon>
        <taxon>Malus</taxon>
    </lineage>
</organism>
<feature type="compositionally biased region" description="Basic and acidic residues" evidence="1">
    <location>
        <begin position="39"/>
        <end position="55"/>
    </location>
</feature>
<feature type="compositionally biased region" description="Polar residues" evidence="1">
    <location>
        <begin position="1"/>
        <end position="19"/>
    </location>
</feature>
<protein>
    <submittedName>
        <fullName evidence="2">Uncharacterized protein</fullName>
    </submittedName>
</protein>
<dbReference type="EMBL" id="VIEB01000205">
    <property type="protein sequence ID" value="TQE00844.1"/>
    <property type="molecule type" value="Genomic_DNA"/>
</dbReference>
<comment type="caution">
    <text evidence="2">The sequence shown here is derived from an EMBL/GenBank/DDBJ whole genome shotgun (WGS) entry which is preliminary data.</text>
</comment>
<dbReference type="STRING" id="106549.A0A540MPY4"/>
<evidence type="ECO:0000313" key="2">
    <source>
        <dbReference type="EMBL" id="TQE00844.1"/>
    </source>
</evidence>
<feature type="compositionally biased region" description="Basic residues" evidence="1">
    <location>
        <begin position="29"/>
        <end position="38"/>
    </location>
</feature>